<organism evidence="2 3">
    <name type="scientific">Amorphotheca resinae ATCC 22711</name>
    <dbReference type="NCBI Taxonomy" id="857342"/>
    <lineage>
        <taxon>Eukaryota</taxon>
        <taxon>Fungi</taxon>
        <taxon>Dikarya</taxon>
        <taxon>Ascomycota</taxon>
        <taxon>Pezizomycotina</taxon>
        <taxon>Leotiomycetes</taxon>
        <taxon>Helotiales</taxon>
        <taxon>Amorphothecaceae</taxon>
        <taxon>Amorphotheca</taxon>
    </lineage>
</organism>
<sequence>MYTHLLSLALATTVVAFPTVKPQGPIGGSNPAPLSGLWTSPSHVYSNGQYKQVVYISFDGMHRSDLVKYVEMFPNSTWASIILKNGVVFNNAKASTPSDSFPATTALFTGASPRLTGIYWDDTWARDLYPASSNCTGPIGAEADWSVASDLDATSITGGGGFNLSAVPMRLTSWGACEPIFPHDYLRTNTIFEVARGNGLNTAYLDKHPTYEFLNGPSGLGLTQGYFPEIGSEAANMAAQWEWEDLHWSALANITAGHYVNGTGSVDFSLIGVNFQALTWAQSNGGGYANGSTLANPVFGSNILAALERYDAKLKIFLDQLQAAGKLDSTLLILSSKQGQSPVDESTLKHISSDALLNATGVEVSFFTGDDAGLLWLAHGSDAATAKANLLANAESLNIESVLAGDEIWEYGFGNPRKDPRAPDVAVIAKDGTLFSTNNQTGNHGAWLPDDLEVPLVFYNPTLTAANHSLQVQTRQLAATMLSALGLPLAQLDGWREEGSPVIPFLGLANN</sequence>
<evidence type="ECO:0000313" key="3">
    <source>
        <dbReference type="Proteomes" id="UP000241818"/>
    </source>
</evidence>
<evidence type="ECO:0000313" key="2">
    <source>
        <dbReference type="EMBL" id="PSS25690.1"/>
    </source>
</evidence>
<keyword evidence="3" id="KW-1185">Reference proteome</keyword>
<proteinExistence type="predicted"/>
<accession>A0A2T3BBL8</accession>
<evidence type="ECO:0000256" key="1">
    <source>
        <dbReference type="SAM" id="SignalP"/>
    </source>
</evidence>
<dbReference type="RefSeq" id="XP_024724289.1">
    <property type="nucleotide sequence ID" value="XM_024865250.1"/>
</dbReference>
<dbReference type="STRING" id="857342.A0A2T3BBL8"/>
<dbReference type="EMBL" id="KZ679007">
    <property type="protein sequence ID" value="PSS25690.1"/>
    <property type="molecule type" value="Genomic_DNA"/>
</dbReference>
<dbReference type="AlphaFoldDB" id="A0A2T3BBL8"/>
<dbReference type="GeneID" id="36573331"/>
<dbReference type="Proteomes" id="UP000241818">
    <property type="component" value="Unassembled WGS sequence"/>
</dbReference>
<keyword evidence="1" id="KW-0732">Signal</keyword>
<reference evidence="2 3" key="1">
    <citation type="journal article" date="2018" name="New Phytol.">
        <title>Comparative genomics and transcriptomics depict ericoid mycorrhizal fungi as versatile saprotrophs and plant mutualists.</title>
        <authorList>
            <person name="Martino E."/>
            <person name="Morin E."/>
            <person name="Grelet G.A."/>
            <person name="Kuo A."/>
            <person name="Kohler A."/>
            <person name="Daghino S."/>
            <person name="Barry K.W."/>
            <person name="Cichocki N."/>
            <person name="Clum A."/>
            <person name="Dockter R.B."/>
            <person name="Hainaut M."/>
            <person name="Kuo R.C."/>
            <person name="LaButti K."/>
            <person name="Lindahl B.D."/>
            <person name="Lindquist E.A."/>
            <person name="Lipzen A."/>
            <person name="Khouja H.R."/>
            <person name="Magnuson J."/>
            <person name="Murat C."/>
            <person name="Ohm R.A."/>
            <person name="Singer S.W."/>
            <person name="Spatafora J.W."/>
            <person name="Wang M."/>
            <person name="Veneault-Fourrey C."/>
            <person name="Henrissat B."/>
            <person name="Grigoriev I.V."/>
            <person name="Martin F.M."/>
            <person name="Perotto S."/>
        </authorList>
    </citation>
    <scope>NUCLEOTIDE SEQUENCE [LARGE SCALE GENOMIC DNA]</scope>
    <source>
        <strain evidence="2 3">ATCC 22711</strain>
    </source>
</reference>
<dbReference type="InParanoid" id="A0A2T3BBL8"/>
<dbReference type="InterPro" id="IPR002591">
    <property type="entry name" value="Phosphodiest/P_Trfase"/>
</dbReference>
<dbReference type="Gene3D" id="3.40.720.10">
    <property type="entry name" value="Alkaline Phosphatase, subunit A"/>
    <property type="match status" value="1"/>
</dbReference>
<name>A0A2T3BBL8_AMORE</name>
<feature type="chain" id="PRO_5015569354" evidence="1">
    <location>
        <begin position="17"/>
        <end position="511"/>
    </location>
</feature>
<dbReference type="Pfam" id="PF01663">
    <property type="entry name" value="Phosphodiest"/>
    <property type="match status" value="1"/>
</dbReference>
<dbReference type="OrthoDB" id="2118639at2759"/>
<dbReference type="SUPFAM" id="SSF53649">
    <property type="entry name" value="Alkaline phosphatase-like"/>
    <property type="match status" value="1"/>
</dbReference>
<protein>
    <submittedName>
        <fullName evidence="2">Uncharacterized protein</fullName>
    </submittedName>
</protein>
<gene>
    <name evidence="2" type="ORF">M430DRAFT_25455</name>
</gene>
<feature type="signal peptide" evidence="1">
    <location>
        <begin position="1"/>
        <end position="16"/>
    </location>
</feature>
<dbReference type="InterPro" id="IPR017850">
    <property type="entry name" value="Alkaline_phosphatase_core_sf"/>
</dbReference>